<feature type="region of interest" description="Disordered" evidence="2">
    <location>
        <begin position="375"/>
        <end position="395"/>
    </location>
</feature>
<evidence type="ECO:0000313" key="4">
    <source>
        <dbReference type="EMBL" id="KAK3309302.1"/>
    </source>
</evidence>
<feature type="region of interest" description="Disordered" evidence="2">
    <location>
        <begin position="425"/>
        <end position="450"/>
    </location>
</feature>
<sequence length="571" mass="60104">MSAFGLPLPPFPTSKRSACNRCRSQKLRCPPREPGSEACSRCIRLGAKCETSYPRPPGRGGGGRTSGSSVSASQLKPKPPPSSVDAIAAGLFLPPTADAGHVAHAAPSVGSVSSQHLHNFAFSLPEDSLDMFGLTPLFDNHIHNLSHNEDPASFLDDVTGAVPPLLHSGDVSSTTWGHGPVDGDRLREDEDQEEQQQDEEDEDADGDEGLGAGTGTSISQLTHVLDCNHRLSALSLDLSRQLRQYLIVASPARTQGGTPTHPEMMVLDQAEESSSTTPEEPLASRLLADALADSAEFLTIIQSYRPEKRRMNNPNTNSSSSSSTSSTSGGPSTPRPGMVVTLHLLVVYLQLVAIYDRLLHLLSDQLLVFHGDNNTTSTSSSDNNNNSSSSNNSSSVYLAGAANQNQIQHQEKTVLPALAQLVSFPSSSSSSTAPASQRRTSSAGGTVGSPGGASLQTKILMHAILHQFETIERLLGLPGEFQVTERQQLCRPPTRRNSGEGGGDGGGIGGGGGGGITLRDAIVSHEGWYDREVSAEDTSGSTTNEKVGVVGLGALASLRGKLRSLQVSLNM</sequence>
<feature type="compositionally biased region" description="Gly residues" evidence="2">
    <location>
        <begin position="499"/>
        <end position="516"/>
    </location>
</feature>
<dbReference type="EMBL" id="JAUDZG010000001">
    <property type="protein sequence ID" value="KAK3309302.1"/>
    <property type="molecule type" value="Genomic_DNA"/>
</dbReference>
<organism evidence="4 5">
    <name type="scientific">Chaetomium strumarium</name>
    <dbReference type="NCBI Taxonomy" id="1170767"/>
    <lineage>
        <taxon>Eukaryota</taxon>
        <taxon>Fungi</taxon>
        <taxon>Dikarya</taxon>
        <taxon>Ascomycota</taxon>
        <taxon>Pezizomycotina</taxon>
        <taxon>Sordariomycetes</taxon>
        <taxon>Sordariomycetidae</taxon>
        <taxon>Sordariales</taxon>
        <taxon>Chaetomiaceae</taxon>
        <taxon>Chaetomium</taxon>
    </lineage>
</organism>
<gene>
    <name evidence="4" type="ORF">B0T15DRAFT_515176</name>
</gene>
<feature type="region of interest" description="Disordered" evidence="2">
    <location>
        <begin position="485"/>
        <end position="516"/>
    </location>
</feature>
<evidence type="ECO:0000313" key="5">
    <source>
        <dbReference type="Proteomes" id="UP001273166"/>
    </source>
</evidence>
<dbReference type="InterPro" id="IPR001138">
    <property type="entry name" value="Zn2Cys6_DnaBD"/>
</dbReference>
<feature type="region of interest" description="Disordered" evidence="2">
    <location>
        <begin position="303"/>
        <end position="334"/>
    </location>
</feature>
<feature type="region of interest" description="Disordered" evidence="2">
    <location>
        <begin position="49"/>
        <end position="83"/>
    </location>
</feature>
<dbReference type="GO" id="GO:0000981">
    <property type="term" value="F:DNA-binding transcription factor activity, RNA polymerase II-specific"/>
    <property type="evidence" value="ECO:0007669"/>
    <property type="project" value="InterPro"/>
</dbReference>
<comment type="caution">
    <text evidence="4">The sequence shown here is derived from an EMBL/GenBank/DDBJ whole genome shotgun (WGS) entry which is preliminary data.</text>
</comment>
<dbReference type="GO" id="GO:0008270">
    <property type="term" value="F:zinc ion binding"/>
    <property type="evidence" value="ECO:0007669"/>
    <property type="project" value="InterPro"/>
</dbReference>
<name>A0AAJ0M509_9PEZI</name>
<feature type="compositionally biased region" description="Low complexity" evidence="2">
    <location>
        <begin position="425"/>
        <end position="442"/>
    </location>
</feature>
<dbReference type="Pfam" id="PF00172">
    <property type="entry name" value="Zn_clus"/>
    <property type="match status" value="1"/>
</dbReference>
<dbReference type="Gene3D" id="4.10.240.10">
    <property type="entry name" value="Zn(2)-C6 fungal-type DNA-binding domain"/>
    <property type="match status" value="1"/>
</dbReference>
<keyword evidence="1" id="KW-0539">Nucleus</keyword>
<feature type="compositionally biased region" description="Low complexity" evidence="2">
    <location>
        <begin position="312"/>
        <end position="334"/>
    </location>
</feature>
<dbReference type="AlphaFoldDB" id="A0AAJ0M509"/>
<reference evidence="4" key="2">
    <citation type="submission" date="2023-06" db="EMBL/GenBank/DDBJ databases">
        <authorList>
            <consortium name="Lawrence Berkeley National Laboratory"/>
            <person name="Mondo S.J."/>
            <person name="Hensen N."/>
            <person name="Bonometti L."/>
            <person name="Westerberg I."/>
            <person name="Brannstrom I.O."/>
            <person name="Guillou S."/>
            <person name="Cros-Aarteil S."/>
            <person name="Calhoun S."/>
            <person name="Haridas S."/>
            <person name="Kuo A."/>
            <person name="Pangilinan J."/>
            <person name="Riley R."/>
            <person name="Labutti K."/>
            <person name="Andreopoulos B."/>
            <person name="Lipzen A."/>
            <person name="Chen C."/>
            <person name="Yanf M."/>
            <person name="Daum C."/>
            <person name="Ng V."/>
            <person name="Clum A."/>
            <person name="Steindorff A."/>
            <person name="Ohm R."/>
            <person name="Martin F."/>
            <person name="Silar P."/>
            <person name="Natvig D."/>
            <person name="Lalanne C."/>
            <person name="Gautier V."/>
            <person name="Ament-Velasquez S.L."/>
            <person name="Kruys A."/>
            <person name="Hutchinson M.I."/>
            <person name="Powell A.J."/>
            <person name="Barry K."/>
            <person name="Miller A.N."/>
            <person name="Grigoriev I.V."/>
            <person name="Debuchy R."/>
            <person name="Gladieux P."/>
            <person name="Thoren M.H."/>
            <person name="Johannesson H."/>
        </authorList>
    </citation>
    <scope>NUCLEOTIDE SEQUENCE</scope>
    <source>
        <strain evidence="4">CBS 333.67</strain>
    </source>
</reference>
<reference evidence="4" key="1">
    <citation type="journal article" date="2023" name="Mol. Phylogenet. Evol.">
        <title>Genome-scale phylogeny and comparative genomics of the fungal order Sordariales.</title>
        <authorList>
            <person name="Hensen N."/>
            <person name="Bonometti L."/>
            <person name="Westerberg I."/>
            <person name="Brannstrom I.O."/>
            <person name="Guillou S."/>
            <person name="Cros-Aarteil S."/>
            <person name="Calhoun S."/>
            <person name="Haridas S."/>
            <person name="Kuo A."/>
            <person name="Mondo S."/>
            <person name="Pangilinan J."/>
            <person name="Riley R."/>
            <person name="LaButti K."/>
            <person name="Andreopoulos B."/>
            <person name="Lipzen A."/>
            <person name="Chen C."/>
            <person name="Yan M."/>
            <person name="Daum C."/>
            <person name="Ng V."/>
            <person name="Clum A."/>
            <person name="Steindorff A."/>
            <person name="Ohm R.A."/>
            <person name="Martin F."/>
            <person name="Silar P."/>
            <person name="Natvig D.O."/>
            <person name="Lalanne C."/>
            <person name="Gautier V."/>
            <person name="Ament-Velasquez S.L."/>
            <person name="Kruys A."/>
            <person name="Hutchinson M.I."/>
            <person name="Powell A.J."/>
            <person name="Barry K."/>
            <person name="Miller A.N."/>
            <person name="Grigoriev I.V."/>
            <person name="Debuchy R."/>
            <person name="Gladieux P."/>
            <person name="Hiltunen Thoren M."/>
            <person name="Johannesson H."/>
        </authorList>
    </citation>
    <scope>NUCLEOTIDE SEQUENCE</scope>
    <source>
        <strain evidence="4">CBS 333.67</strain>
    </source>
</reference>
<proteinExistence type="predicted"/>
<dbReference type="RefSeq" id="XP_062725082.1">
    <property type="nucleotide sequence ID" value="XM_062868167.1"/>
</dbReference>
<evidence type="ECO:0000256" key="2">
    <source>
        <dbReference type="SAM" id="MobiDB-lite"/>
    </source>
</evidence>
<dbReference type="SUPFAM" id="SSF57701">
    <property type="entry name" value="Zn2/Cys6 DNA-binding domain"/>
    <property type="match status" value="1"/>
</dbReference>
<dbReference type="Proteomes" id="UP001273166">
    <property type="component" value="Unassembled WGS sequence"/>
</dbReference>
<evidence type="ECO:0000256" key="1">
    <source>
        <dbReference type="ARBA" id="ARBA00023242"/>
    </source>
</evidence>
<evidence type="ECO:0000259" key="3">
    <source>
        <dbReference type="PROSITE" id="PS50048"/>
    </source>
</evidence>
<feature type="domain" description="Zn(2)-C6 fungal-type" evidence="3">
    <location>
        <begin position="18"/>
        <end position="51"/>
    </location>
</feature>
<dbReference type="SMART" id="SM00066">
    <property type="entry name" value="GAL4"/>
    <property type="match status" value="1"/>
</dbReference>
<keyword evidence="5" id="KW-1185">Reference proteome</keyword>
<feature type="compositionally biased region" description="Acidic residues" evidence="2">
    <location>
        <begin position="189"/>
        <end position="208"/>
    </location>
</feature>
<dbReference type="CDD" id="cd00067">
    <property type="entry name" value="GAL4"/>
    <property type="match status" value="1"/>
</dbReference>
<dbReference type="PROSITE" id="PS50048">
    <property type="entry name" value="ZN2_CY6_FUNGAL_2"/>
    <property type="match status" value="1"/>
</dbReference>
<dbReference type="InterPro" id="IPR036864">
    <property type="entry name" value="Zn2-C6_fun-type_DNA-bd_sf"/>
</dbReference>
<dbReference type="PROSITE" id="PS00463">
    <property type="entry name" value="ZN2_CY6_FUNGAL_1"/>
    <property type="match status" value="1"/>
</dbReference>
<accession>A0AAJ0M509</accession>
<dbReference type="GeneID" id="87886996"/>
<feature type="region of interest" description="Disordered" evidence="2">
    <location>
        <begin position="165"/>
        <end position="215"/>
    </location>
</feature>
<protein>
    <recommendedName>
        <fullName evidence="3">Zn(2)-C6 fungal-type domain-containing protein</fullName>
    </recommendedName>
</protein>